<dbReference type="Proteomes" id="UP000036681">
    <property type="component" value="Unplaced"/>
</dbReference>
<reference evidence="2" key="1">
    <citation type="submission" date="2017-02" db="UniProtKB">
        <authorList>
            <consortium name="WormBaseParasite"/>
        </authorList>
    </citation>
    <scope>IDENTIFICATION</scope>
</reference>
<dbReference type="WBParaSite" id="ALUE_0000269301-mRNA-1">
    <property type="protein sequence ID" value="ALUE_0000269301-mRNA-1"/>
    <property type="gene ID" value="ALUE_0000269301"/>
</dbReference>
<keyword evidence="1" id="KW-1185">Reference proteome</keyword>
<evidence type="ECO:0000313" key="2">
    <source>
        <dbReference type="WBParaSite" id="ALUE_0000269301-mRNA-1"/>
    </source>
</evidence>
<protein>
    <submittedName>
        <fullName evidence="2">Uncharacterized protein</fullName>
    </submittedName>
</protein>
<organism evidence="1 2">
    <name type="scientific">Ascaris lumbricoides</name>
    <name type="common">Giant roundworm</name>
    <dbReference type="NCBI Taxonomy" id="6252"/>
    <lineage>
        <taxon>Eukaryota</taxon>
        <taxon>Metazoa</taxon>
        <taxon>Ecdysozoa</taxon>
        <taxon>Nematoda</taxon>
        <taxon>Chromadorea</taxon>
        <taxon>Rhabditida</taxon>
        <taxon>Spirurina</taxon>
        <taxon>Ascaridomorpha</taxon>
        <taxon>Ascaridoidea</taxon>
        <taxon>Ascarididae</taxon>
        <taxon>Ascaris</taxon>
    </lineage>
</organism>
<accession>A0A0M3HME8</accession>
<dbReference type="AlphaFoldDB" id="A0A0M3HME8"/>
<name>A0A0M3HME8_ASCLU</name>
<proteinExistence type="predicted"/>
<sequence length="40" mass="4594">MIRSEIFVYLLTSTICLFADDNATILLFDAEMVIAYFNCL</sequence>
<evidence type="ECO:0000313" key="1">
    <source>
        <dbReference type="Proteomes" id="UP000036681"/>
    </source>
</evidence>